<protein>
    <submittedName>
        <fullName evidence="2">Rhodanese-related sulfurtransferase</fullName>
    </submittedName>
</protein>
<keyword evidence="3" id="KW-1185">Reference proteome</keyword>
<dbReference type="Gene3D" id="3.40.250.10">
    <property type="entry name" value="Rhodanese-like domain"/>
    <property type="match status" value="1"/>
</dbReference>
<proteinExistence type="predicted"/>
<dbReference type="CDD" id="cd00158">
    <property type="entry name" value="RHOD"/>
    <property type="match status" value="1"/>
</dbReference>
<accession>A0A4R2NW76</accession>
<evidence type="ECO:0000259" key="1">
    <source>
        <dbReference type="PROSITE" id="PS50206"/>
    </source>
</evidence>
<dbReference type="Proteomes" id="UP000294564">
    <property type="component" value="Unassembled WGS sequence"/>
</dbReference>
<gene>
    <name evidence="2" type="ORF">EV195_103213</name>
</gene>
<keyword evidence="2" id="KW-0808">Transferase</keyword>
<feature type="domain" description="Rhodanese" evidence="1">
    <location>
        <begin position="38"/>
        <end position="124"/>
    </location>
</feature>
<dbReference type="PROSITE" id="PS51257">
    <property type="entry name" value="PROKAR_LIPOPROTEIN"/>
    <property type="match status" value="1"/>
</dbReference>
<dbReference type="PROSITE" id="PS50206">
    <property type="entry name" value="RHODANESE_3"/>
    <property type="match status" value="1"/>
</dbReference>
<dbReference type="OrthoDB" id="9808735at2"/>
<dbReference type="PANTHER" id="PTHR43031:SF1">
    <property type="entry name" value="PYRIDINE NUCLEOTIDE-DISULPHIDE OXIDOREDUCTASE"/>
    <property type="match status" value="1"/>
</dbReference>
<comment type="caution">
    <text evidence="2">The sequence shown here is derived from an EMBL/GenBank/DDBJ whole genome shotgun (WGS) entry which is preliminary data.</text>
</comment>
<reference evidence="2 3" key="1">
    <citation type="submission" date="2019-03" db="EMBL/GenBank/DDBJ databases">
        <title>Genomic Encyclopedia of Type Strains, Phase IV (KMG-IV): sequencing the most valuable type-strain genomes for metagenomic binning, comparative biology and taxonomic classification.</title>
        <authorList>
            <person name="Goeker M."/>
        </authorList>
    </citation>
    <scope>NUCLEOTIDE SEQUENCE [LARGE SCALE GENOMIC DNA]</scope>
    <source>
        <strain evidence="2 3">DSM 14836</strain>
    </source>
</reference>
<dbReference type="PANTHER" id="PTHR43031">
    <property type="entry name" value="FAD-DEPENDENT OXIDOREDUCTASE"/>
    <property type="match status" value="1"/>
</dbReference>
<dbReference type="EMBL" id="SLXM01000003">
    <property type="protein sequence ID" value="TCP25851.1"/>
    <property type="molecule type" value="Genomic_DNA"/>
</dbReference>
<dbReference type="SUPFAM" id="SSF52821">
    <property type="entry name" value="Rhodanese/Cell cycle control phosphatase"/>
    <property type="match status" value="1"/>
</dbReference>
<evidence type="ECO:0000313" key="3">
    <source>
        <dbReference type="Proteomes" id="UP000294564"/>
    </source>
</evidence>
<name>A0A4R2NW76_9FLAO</name>
<dbReference type="InterPro" id="IPR001763">
    <property type="entry name" value="Rhodanese-like_dom"/>
</dbReference>
<dbReference type="AlphaFoldDB" id="A0A4R2NW76"/>
<organism evidence="2 3">
    <name type="scientific">Tenacibaculum skagerrakense</name>
    <dbReference type="NCBI Taxonomy" id="186571"/>
    <lineage>
        <taxon>Bacteria</taxon>
        <taxon>Pseudomonadati</taxon>
        <taxon>Bacteroidota</taxon>
        <taxon>Flavobacteriia</taxon>
        <taxon>Flavobacteriales</taxon>
        <taxon>Flavobacteriaceae</taxon>
        <taxon>Tenacibaculum</taxon>
    </lineage>
</organism>
<dbReference type="Pfam" id="PF00581">
    <property type="entry name" value="Rhodanese"/>
    <property type="match status" value="1"/>
</dbReference>
<sequence length="124" mass="13874">MLNRIILLVGCIIMVGCNSQQSLGVNLITSNELKAVLDKETVQLVDVRTPEEFSAGRIDKAINVNYFSDSFKSDINSLEKDKPVYLYCRSGNRSAKSARILQELGFTKIYDLQGGIIAWNRSNK</sequence>
<dbReference type="SMART" id="SM00450">
    <property type="entry name" value="RHOD"/>
    <property type="match status" value="1"/>
</dbReference>
<dbReference type="InterPro" id="IPR050229">
    <property type="entry name" value="GlpE_sulfurtransferase"/>
</dbReference>
<dbReference type="InterPro" id="IPR036873">
    <property type="entry name" value="Rhodanese-like_dom_sf"/>
</dbReference>
<dbReference type="GO" id="GO:0016740">
    <property type="term" value="F:transferase activity"/>
    <property type="evidence" value="ECO:0007669"/>
    <property type="project" value="UniProtKB-KW"/>
</dbReference>
<dbReference type="RefSeq" id="WP_132794239.1">
    <property type="nucleotide sequence ID" value="NZ_SLXM01000003.1"/>
</dbReference>
<evidence type="ECO:0000313" key="2">
    <source>
        <dbReference type="EMBL" id="TCP25851.1"/>
    </source>
</evidence>